<evidence type="ECO:0000313" key="3">
    <source>
        <dbReference type="Proteomes" id="UP000663881"/>
    </source>
</evidence>
<sequence>MDYDSIIFREFTHESIERIKHYREEEAERLACQQLEEQSIHKDNNVQHHPRNKLSKDEQIEQKRILNKDLVVGQELRRILKHKFPQELIGKPIEEIDNDYRTENISTVTFRIQSVTSKGKFDFGPNQLASNIWYKPKGQLINGHYENSYSNFSLWSNLLLNLQNNNGSISIQASEIGYMKNEALMNFRKNNISVIVVLPAFTQCY</sequence>
<accession>A0A820C0T9</accession>
<reference evidence="2" key="1">
    <citation type="submission" date="2021-02" db="EMBL/GenBank/DDBJ databases">
        <authorList>
            <person name="Nowell W R."/>
        </authorList>
    </citation>
    <scope>NUCLEOTIDE SEQUENCE</scope>
</reference>
<protein>
    <submittedName>
        <fullName evidence="2">Uncharacterized protein</fullName>
    </submittedName>
</protein>
<proteinExistence type="predicted"/>
<evidence type="ECO:0000256" key="1">
    <source>
        <dbReference type="SAM" id="MobiDB-lite"/>
    </source>
</evidence>
<gene>
    <name evidence="2" type="ORF">OKA104_LOCUS41389</name>
</gene>
<dbReference type="Proteomes" id="UP000663881">
    <property type="component" value="Unassembled WGS sequence"/>
</dbReference>
<feature type="non-terminal residue" evidence="2">
    <location>
        <position position="205"/>
    </location>
</feature>
<organism evidence="2 3">
    <name type="scientific">Adineta steineri</name>
    <dbReference type="NCBI Taxonomy" id="433720"/>
    <lineage>
        <taxon>Eukaryota</taxon>
        <taxon>Metazoa</taxon>
        <taxon>Spiralia</taxon>
        <taxon>Gnathifera</taxon>
        <taxon>Rotifera</taxon>
        <taxon>Eurotatoria</taxon>
        <taxon>Bdelloidea</taxon>
        <taxon>Adinetida</taxon>
        <taxon>Adinetidae</taxon>
        <taxon>Adineta</taxon>
    </lineage>
</organism>
<comment type="caution">
    <text evidence="2">The sequence shown here is derived from an EMBL/GenBank/DDBJ whole genome shotgun (WGS) entry which is preliminary data.</text>
</comment>
<name>A0A820C0T9_9BILA</name>
<evidence type="ECO:0000313" key="2">
    <source>
        <dbReference type="EMBL" id="CAF4208634.1"/>
    </source>
</evidence>
<dbReference type="AlphaFoldDB" id="A0A820C0T9"/>
<feature type="region of interest" description="Disordered" evidence="1">
    <location>
        <begin position="38"/>
        <end position="57"/>
    </location>
</feature>
<dbReference type="EMBL" id="CAJOAY010009675">
    <property type="protein sequence ID" value="CAF4208634.1"/>
    <property type="molecule type" value="Genomic_DNA"/>
</dbReference>